<evidence type="ECO:0000313" key="2">
    <source>
        <dbReference type="Proteomes" id="UP000472916"/>
    </source>
</evidence>
<dbReference type="EMBL" id="WWSC01000018">
    <property type="protein sequence ID" value="MZK42588.1"/>
    <property type="molecule type" value="Genomic_DNA"/>
</dbReference>
<accession>A0A6L8S206</accession>
<organism evidence="1 2">
    <name type="scientific">Dorea longicatena</name>
    <dbReference type="NCBI Taxonomy" id="88431"/>
    <lineage>
        <taxon>Bacteria</taxon>
        <taxon>Bacillati</taxon>
        <taxon>Bacillota</taxon>
        <taxon>Clostridia</taxon>
        <taxon>Lachnospirales</taxon>
        <taxon>Lachnospiraceae</taxon>
        <taxon>Dorea</taxon>
    </lineage>
</organism>
<gene>
    <name evidence="1" type="ORF">GT528_13035</name>
</gene>
<reference evidence="1 2" key="1">
    <citation type="journal article" date="2019" name="Nat. Med.">
        <title>A library of human gut bacterial isolates paired with longitudinal multiomics data enables mechanistic microbiome research.</title>
        <authorList>
            <person name="Poyet M."/>
            <person name="Groussin M."/>
            <person name="Gibbons S.M."/>
            <person name="Avila-Pacheco J."/>
            <person name="Jiang X."/>
            <person name="Kearney S.M."/>
            <person name="Perrotta A.R."/>
            <person name="Berdy B."/>
            <person name="Zhao S."/>
            <person name="Lieberman T.D."/>
            <person name="Swanson P.K."/>
            <person name="Smith M."/>
            <person name="Roesemann S."/>
            <person name="Alexander J.E."/>
            <person name="Rich S.A."/>
            <person name="Livny J."/>
            <person name="Vlamakis H."/>
            <person name="Clish C."/>
            <person name="Bullock K."/>
            <person name="Deik A."/>
            <person name="Scott J."/>
            <person name="Pierce K.A."/>
            <person name="Xavier R.J."/>
            <person name="Alm E.J."/>
        </authorList>
    </citation>
    <scope>NUCLEOTIDE SEQUENCE [LARGE SCALE GENOMIC DNA]</scope>
    <source>
        <strain evidence="1 2">BIOML-A6</strain>
    </source>
</reference>
<name>A0A6L8S206_9FIRM</name>
<evidence type="ECO:0008006" key="3">
    <source>
        <dbReference type="Google" id="ProtNLM"/>
    </source>
</evidence>
<dbReference type="AlphaFoldDB" id="A0A6L8S206"/>
<protein>
    <recommendedName>
        <fullName evidence="3">Thioredoxin-like fold domain-containing protein</fullName>
    </recommendedName>
</protein>
<comment type="caution">
    <text evidence="1">The sequence shown here is derived from an EMBL/GenBank/DDBJ whole genome shotgun (WGS) entry which is preliminary data.</text>
</comment>
<dbReference type="InterPro" id="IPR036249">
    <property type="entry name" value="Thioredoxin-like_sf"/>
</dbReference>
<proteinExistence type="predicted"/>
<dbReference type="Gene3D" id="3.40.30.10">
    <property type="entry name" value="Glutaredoxin"/>
    <property type="match status" value="1"/>
</dbReference>
<dbReference type="RefSeq" id="WP_130096906.1">
    <property type="nucleotide sequence ID" value="NZ_RCYC01000020.1"/>
</dbReference>
<dbReference type="SUPFAM" id="SSF52833">
    <property type="entry name" value="Thioredoxin-like"/>
    <property type="match status" value="1"/>
</dbReference>
<evidence type="ECO:0000313" key="1">
    <source>
        <dbReference type="EMBL" id="MZK42588.1"/>
    </source>
</evidence>
<dbReference type="Proteomes" id="UP000472916">
    <property type="component" value="Unassembled WGS sequence"/>
</dbReference>
<sequence length="284" mass="33494">MKKKILLSVCFILIGCFLGTTIGELKYRNMNEKKEYSEEILLEYGDKFPLDKFKKLEKDNKENEDIYNIILYVDPYCDSCIENYIVVERMYKILSKEKIGVKIIWKQKPKEKAIDNIDVPKENQYMVRNTNLLNEYPLFFITDKNSKVLMMTDNISKVMKKILELEEINRDKIIESSNIYLEGLIDNPDRKKPSLIYFAMEGCPDCESAMEILTKNSILDHYNIQTIYTKDSYGEKEFVDSGDFFMSIYGIDWYPSFLILKENEHIFIGQKTEQELVGILQKLE</sequence>
<dbReference type="PROSITE" id="PS51257">
    <property type="entry name" value="PROKAR_LIPOPROTEIN"/>
    <property type="match status" value="1"/>
</dbReference>